<name>A0A4U0SFS4_9ACTN</name>
<dbReference type="AlphaFoldDB" id="A0A4U0SFS4"/>
<proteinExistence type="predicted"/>
<dbReference type="PROSITE" id="PS51186">
    <property type="entry name" value="GNAT"/>
    <property type="match status" value="1"/>
</dbReference>
<dbReference type="EMBL" id="SUMC01000031">
    <property type="protein sequence ID" value="TKA08444.1"/>
    <property type="molecule type" value="Genomic_DNA"/>
</dbReference>
<comment type="caution">
    <text evidence="4">The sequence shown here is derived from an EMBL/GenBank/DDBJ whole genome shotgun (WGS) entry which is preliminary data.</text>
</comment>
<dbReference type="PANTHER" id="PTHR43420:SF44">
    <property type="entry name" value="ACETYLTRANSFERASE YPEA"/>
    <property type="match status" value="1"/>
</dbReference>
<dbReference type="OrthoDB" id="9799092at2"/>
<dbReference type="Gene3D" id="3.40.630.30">
    <property type="match status" value="1"/>
</dbReference>
<dbReference type="CDD" id="cd04301">
    <property type="entry name" value="NAT_SF"/>
    <property type="match status" value="1"/>
</dbReference>
<protein>
    <submittedName>
        <fullName evidence="4">GNAT family N-acetyltransferase</fullName>
    </submittedName>
</protein>
<sequence>MGYEIRQVRPEEWRQNRELRLVALKDPVSSVAFVRTYDEEAAFPDEVWRRRTSGAGVQQFVAVDEEDGMWVGTLSVIVESDDYLCIAGVYLRPEVRGTGLAGRLFAAGLEWTWERADRVQLWVHERNPRAEGFYRRVGFVRTGKTMAFPLDESQTEYEMALARS</sequence>
<keyword evidence="2" id="KW-0012">Acyltransferase</keyword>
<dbReference type="SUPFAM" id="SSF55729">
    <property type="entry name" value="Acyl-CoA N-acyltransferases (Nat)"/>
    <property type="match status" value="1"/>
</dbReference>
<dbReference type="GO" id="GO:0016747">
    <property type="term" value="F:acyltransferase activity, transferring groups other than amino-acyl groups"/>
    <property type="evidence" value="ECO:0007669"/>
    <property type="project" value="InterPro"/>
</dbReference>
<dbReference type="Proteomes" id="UP000305778">
    <property type="component" value="Unassembled WGS sequence"/>
</dbReference>
<evidence type="ECO:0000313" key="4">
    <source>
        <dbReference type="EMBL" id="TKA08444.1"/>
    </source>
</evidence>
<dbReference type="RefSeq" id="WP_136726823.1">
    <property type="nucleotide sequence ID" value="NZ_SUMC01000031.1"/>
</dbReference>
<evidence type="ECO:0000256" key="1">
    <source>
        <dbReference type="ARBA" id="ARBA00022679"/>
    </source>
</evidence>
<reference evidence="4 5" key="1">
    <citation type="submission" date="2019-04" db="EMBL/GenBank/DDBJ databases">
        <title>Streptomyces oryziradicis sp. nov., a novel actinomycete isolated from rhizosphere soil of rice (Oryza sativa L.).</title>
        <authorList>
            <person name="Li C."/>
        </authorList>
    </citation>
    <scope>NUCLEOTIDE SEQUENCE [LARGE SCALE GENOMIC DNA]</scope>
    <source>
        <strain evidence="4 5">NEAU-C40</strain>
    </source>
</reference>
<evidence type="ECO:0000313" key="5">
    <source>
        <dbReference type="Proteomes" id="UP000305778"/>
    </source>
</evidence>
<keyword evidence="5" id="KW-1185">Reference proteome</keyword>
<gene>
    <name evidence="4" type="ORF">FCI23_28605</name>
</gene>
<dbReference type="PANTHER" id="PTHR43420">
    <property type="entry name" value="ACETYLTRANSFERASE"/>
    <property type="match status" value="1"/>
</dbReference>
<organism evidence="4 5">
    <name type="scientific">Actinacidiphila oryziradicis</name>
    <dbReference type="NCBI Taxonomy" id="2571141"/>
    <lineage>
        <taxon>Bacteria</taxon>
        <taxon>Bacillati</taxon>
        <taxon>Actinomycetota</taxon>
        <taxon>Actinomycetes</taxon>
        <taxon>Kitasatosporales</taxon>
        <taxon>Streptomycetaceae</taxon>
        <taxon>Actinacidiphila</taxon>
    </lineage>
</organism>
<dbReference type="InterPro" id="IPR050680">
    <property type="entry name" value="YpeA/RimI_acetyltransf"/>
</dbReference>
<dbReference type="InterPro" id="IPR016181">
    <property type="entry name" value="Acyl_CoA_acyltransferase"/>
</dbReference>
<evidence type="ECO:0000256" key="2">
    <source>
        <dbReference type="ARBA" id="ARBA00023315"/>
    </source>
</evidence>
<dbReference type="InterPro" id="IPR000182">
    <property type="entry name" value="GNAT_dom"/>
</dbReference>
<evidence type="ECO:0000259" key="3">
    <source>
        <dbReference type="PROSITE" id="PS51186"/>
    </source>
</evidence>
<feature type="domain" description="N-acetyltransferase" evidence="3">
    <location>
        <begin position="3"/>
        <end position="164"/>
    </location>
</feature>
<dbReference type="Pfam" id="PF00583">
    <property type="entry name" value="Acetyltransf_1"/>
    <property type="match status" value="1"/>
</dbReference>
<accession>A0A4U0SFS4</accession>
<keyword evidence="1 4" id="KW-0808">Transferase</keyword>